<dbReference type="EMBL" id="MT894381">
    <property type="protein sequence ID" value="QQD36929.1"/>
    <property type="molecule type" value="Genomic_DNA"/>
</dbReference>
<dbReference type="GO" id="GO:0019079">
    <property type="term" value="P:viral genome replication"/>
    <property type="evidence" value="ECO:0007669"/>
    <property type="project" value="InterPro"/>
</dbReference>
<reference evidence="2" key="1">
    <citation type="journal article" date="2020" name="Sci. Rep.">
        <title>Metagenomic characterisation of additional and novel avian viruses from Australian wild ducks.</title>
        <authorList>
            <person name="Vibin J."/>
            <person name="Chamings A."/>
            <person name="Klaassen M."/>
            <person name="Alexandersen S."/>
        </authorList>
    </citation>
    <scope>NUCLEOTIDE SEQUENCE</scope>
    <source>
        <strain evidence="2">PBDAdV/PBD12.16-AU-2016</strain>
    </source>
</reference>
<dbReference type="Gene3D" id="3.40.50.300">
    <property type="entry name" value="P-loop containing nucleotide triphosphate hydrolases"/>
    <property type="match status" value="1"/>
</dbReference>
<protein>
    <submittedName>
        <fullName evidence="2">ORF2</fullName>
    </submittedName>
</protein>
<organism evidence="2">
    <name type="scientific">Pacific black duck aviadenovirus</name>
    <dbReference type="NCBI Taxonomy" id="2798287"/>
    <lineage>
        <taxon>Viruses</taxon>
        <taxon>Varidnaviria</taxon>
        <taxon>Bamfordvirae</taxon>
        <taxon>Preplasmiviricota</taxon>
        <taxon>Polisuviricotina</taxon>
        <taxon>Pharingeaviricetes</taxon>
        <taxon>Rowavirales</taxon>
        <taxon>Adenoviridae</taxon>
        <taxon>Aviadenovirus</taxon>
    </lineage>
</organism>
<feature type="domain" description="Parvovirus non-structural protein 1 helicase" evidence="1">
    <location>
        <begin position="3"/>
        <end position="264"/>
    </location>
</feature>
<dbReference type="Pfam" id="PF01057">
    <property type="entry name" value="Parvo_NS1"/>
    <property type="match status" value="1"/>
</dbReference>
<evidence type="ECO:0000259" key="1">
    <source>
        <dbReference type="Pfam" id="PF01057"/>
    </source>
</evidence>
<dbReference type="InterPro" id="IPR027417">
    <property type="entry name" value="P-loop_NTPase"/>
</dbReference>
<dbReference type="InterPro" id="IPR001257">
    <property type="entry name" value="Parvovirus_NS1_helicase"/>
</dbReference>
<accession>A0A7T4S031</accession>
<proteinExistence type="predicted"/>
<name>A0A7T4S031_9ADEN</name>
<sequence>MSSNLYWKIVLSLVDRGITSAQMWRVVDSDQYYEVIRMKNHGFRIRNLLADARKNMGLTKCALDYMKLNKINSQIEENTIYKLCQMNNLSPIKLATFMSKWSEAHSSHLGHRSRLAKNVFWVSGGGGLNSKARYLFDALCKSVPLVRFADWLHCENPFLRCVDSLMIVWDNGKITAGTESIVKSVFAGEYVCIPAPKPYLKFEMFTKPVLLWGDEDCLCVHHRDFIDMDAIGRFEPLIYKVVFKADASELGDISVEDVYGFIQWGDEFGVIDDEMILVVNN</sequence>
<evidence type="ECO:0000313" key="2">
    <source>
        <dbReference type="EMBL" id="QQD36929.1"/>
    </source>
</evidence>